<dbReference type="InterPro" id="IPR011993">
    <property type="entry name" value="PH-like_dom_sf"/>
</dbReference>
<dbReference type="Pfam" id="PF00169">
    <property type="entry name" value="PH"/>
    <property type="match status" value="1"/>
</dbReference>
<evidence type="ECO:0000256" key="3">
    <source>
        <dbReference type="ARBA" id="ARBA00016588"/>
    </source>
</evidence>
<feature type="compositionally biased region" description="Polar residues" evidence="7">
    <location>
        <begin position="244"/>
        <end position="282"/>
    </location>
</feature>
<name>A0A7J7JXZ6_BUGNE</name>
<dbReference type="PANTHER" id="PTHR10219">
    <property type="entry name" value="GLYCOLIPID TRANSFER PROTEIN-RELATED"/>
    <property type="match status" value="1"/>
</dbReference>
<reference evidence="9" key="1">
    <citation type="submission" date="2020-06" db="EMBL/GenBank/DDBJ databases">
        <title>Draft genome of Bugula neritina, a colonial animal packing powerful symbionts and potential medicines.</title>
        <authorList>
            <person name="Rayko M."/>
        </authorList>
    </citation>
    <scope>NUCLEOTIDE SEQUENCE [LARGE SCALE GENOMIC DNA]</scope>
    <source>
        <strain evidence="9">Kwan_BN1</strain>
    </source>
</reference>
<dbReference type="FunFam" id="2.30.29.30:FF:000085">
    <property type="entry name" value="Pleckstrin homology domain-containing family A member 8"/>
    <property type="match status" value="1"/>
</dbReference>
<gene>
    <name evidence="9" type="ORF">EB796_011487</name>
</gene>
<evidence type="ECO:0000313" key="9">
    <source>
        <dbReference type="EMBL" id="KAF6030216.1"/>
    </source>
</evidence>
<dbReference type="GO" id="GO:0005794">
    <property type="term" value="C:Golgi apparatus"/>
    <property type="evidence" value="ECO:0007669"/>
    <property type="project" value="UniProtKB-SubCell"/>
</dbReference>
<feature type="compositionally biased region" description="Basic and acidic residues" evidence="7">
    <location>
        <begin position="178"/>
        <end position="192"/>
    </location>
</feature>
<feature type="domain" description="PH" evidence="8">
    <location>
        <begin position="1"/>
        <end position="93"/>
    </location>
</feature>
<dbReference type="Gene3D" id="2.30.29.30">
    <property type="entry name" value="Pleckstrin-homology domain (PH domain)/Phosphotyrosine-binding domain (PTB)"/>
    <property type="match status" value="1"/>
</dbReference>
<dbReference type="Proteomes" id="UP000593567">
    <property type="component" value="Unassembled WGS sequence"/>
</dbReference>
<organism evidence="9 10">
    <name type="scientific">Bugula neritina</name>
    <name type="common">Brown bryozoan</name>
    <name type="synonym">Sertularia neritina</name>
    <dbReference type="NCBI Taxonomy" id="10212"/>
    <lineage>
        <taxon>Eukaryota</taxon>
        <taxon>Metazoa</taxon>
        <taxon>Spiralia</taxon>
        <taxon>Lophotrochozoa</taxon>
        <taxon>Bryozoa</taxon>
        <taxon>Gymnolaemata</taxon>
        <taxon>Cheilostomatida</taxon>
        <taxon>Flustrina</taxon>
        <taxon>Buguloidea</taxon>
        <taxon>Bugulidae</taxon>
        <taxon>Bugula</taxon>
    </lineage>
</organism>
<evidence type="ECO:0000256" key="2">
    <source>
        <dbReference type="ARBA" id="ARBA00004198"/>
    </source>
</evidence>
<dbReference type="Pfam" id="PF08718">
    <property type="entry name" value="GLTP"/>
    <property type="match status" value="1"/>
</dbReference>
<evidence type="ECO:0000256" key="4">
    <source>
        <dbReference type="ARBA" id="ARBA00022448"/>
    </source>
</evidence>
<keyword evidence="4" id="KW-0813">Transport</keyword>
<evidence type="ECO:0000256" key="5">
    <source>
        <dbReference type="ARBA" id="ARBA00023034"/>
    </source>
</evidence>
<dbReference type="CDD" id="cd01247">
    <property type="entry name" value="PH_FAPP1_FAPP2"/>
    <property type="match status" value="1"/>
</dbReference>
<dbReference type="GO" id="GO:1902388">
    <property type="term" value="F:ceramide 1-phosphate transfer activity"/>
    <property type="evidence" value="ECO:0007669"/>
    <property type="project" value="TreeGrafter"/>
</dbReference>
<dbReference type="SUPFAM" id="SSF110004">
    <property type="entry name" value="Glycolipid transfer protein, GLTP"/>
    <property type="match status" value="1"/>
</dbReference>
<dbReference type="InterPro" id="IPR001849">
    <property type="entry name" value="PH_domain"/>
</dbReference>
<dbReference type="AlphaFoldDB" id="A0A7J7JXZ6"/>
<feature type="region of interest" description="Disordered" evidence="7">
    <location>
        <begin position="178"/>
        <end position="290"/>
    </location>
</feature>
<keyword evidence="10" id="KW-1185">Reference proteome</keyword>
<dbReference type="GO" id="GO:1902387">
    <property type="term" value="F:ceramide 1-phosphate binding"/>
    <property type="evidence" value="ECO:0007669"/>
    <property type="project" value="TreeGrafter"/>
</dbReference>
<keyword evidence="5" id="KW-0333">Golgi apparatus</keyword>
<dbReference type="OrthoDB" id="1854502at2759"/>
<evidence type="ECO:0000256" key="6">
    <source>
        <dbReference type="ARBA" id="ARBA00023136"/>
    </source>
</evidence>
<evidence type="ECO:0000313" key="10">
    <source>
        <dbReference type="Proteomes" id="UP000593567"/>
    </source>
</evidence>
<dbReference type="PANTHER" id="PTHR10219:SF25">
    <property type="entry name" value="PLECKSTRIN HOMOLOGY DOMAIN-CONTAINING FAMILY A MEMBER 8"/>
    <property type="match status" value="1"/>
</dbReference>
<dbReference type="PROSITE" id="PS50003">
    <property type="entry name" value="PH_DOMAIN"/>
    <property type="match status" value="1"/>
</dbReference>
<dbReference type="EMBL" id="VXIV02001736">
    <property type="protein sequence ID" value="KAF6030216.1"/>
    <property type="molecule type" value="Genomic_DNA"/>
</dbReference>
<dbReference type="FunFam" id="1.10.3520.10:FF:000001">
    <property type="entry name" value="Pleckstrin domain-containing family A member 8"/>
    <property type="match status" value="1"/>
</dbReference>
<dbReference type="InterPro" id="IPR014830">
    <property type="entry name" value="Glycolipid_transfer_prot_dom"/>
</dbReference>
<evidence type="ECO:0000256" key="1">
    <source>
        <dbReference type="ARBA" id="ARBA00004170"/>
    </source>
</evidence>
<proteinExistence type="predicted"/>
<comment type="subcellular location">
    <subcellularLocation>
        <location evidence="2">Golgi apparatus</location>
        <location evidence="2">trans-Golgi network membrane</location>
    </subcellularLocation>
    <subcellularLocation>
        <location evidence="1">Membrane</location>
        <topology evidence="1">Peripheral membrane protein</topology>
    </subcellularLocation>
</comment>
<keyword evidence="6" id="KW-0472">Membrane</keyword>
<sequence length="500" mass="55945">MEGLLWKWTNYWSGWQPRWFILDNGILSYYNSQDEVGQGCKGSIKMSVCDVNVDLGDPCRLDLVIAREQHFYIKASNAKERQQWLVALGSCKATLQTISDPANYRSEKDTKVVQSVAKQKKSELRIYCDLLMQQVHAMKEANSAEPVDVSKIEESSVLLSETCDTFIRSLDDCMKLLDDPPRSRHSSEREVTKPSSPVNLGMKHINLPLSSTSERNPPRSILRKPRRSHSQSSTGTDTDIESPSILSNAQRNSGVPVHNHTTAAVNPPELSNNTPASPLPDSNHTHADTAAASPTVIQTNDAATHDELSPETMNFFNTMGCSFVNMVGHLDDGVNTKDFTACSEELARIFDKLSATAFSPVKNDLLGNVKKIQQKWMTDPKGLSSLEKLVSYEIKNRQHLDPNSATQALLWLTRGLMFVSHIIGELPKQDSLVTAVSIAYERTLKPFHNFVVKGVVSIGMRALPYRKYLFHHLLKILLLTLQVISTLKIHYLMLSAFKQL</sequence>
<evidence type="ECO:0000259" key="8">
    <source>
        <dbReference type="PROSITE" id="PS50003"/>
    </source>
</evidence>
<dbReference type="InterPro" id="IPR036497">
    <property type="entry name" value="GLTP_sf"/>
</dbReference>
<protein>
    <recommendedName>
        <fullName evidence="3">Pleckstrin homology domain-containing family A member 8</fullName>
    </recommendedName>
</protein>
<evidence type="ECO:0000256" key="7">
    <source>
        <dbReference type="SAM" id="MobiDB-lite"/>
    </source>
</evidence>
<accession>A0A7J7JXZ6</accession>
<dbReference type="SUPFAM" id="SSF50729">
    <property type="entry name" value="PH domain-like"/>
    <property type="match status" value="1"/>
</dbReference>
<dbReference type="SMART" id="SM00233">
    <property type="entry name" value="PH"/>
    <property type="match status" value="1"/>
</dbReference>
<dbReference type="Gene3D" id="1.10.3520.10">
    <property type="entry name" value="Glycolipid transfer protein"/>
    <property type="match status" value="1"/>
</dbReference>
<dbReference type="GO" id="GO:0005829">
    <property type="term" value="C:cytosol"/>
    <property type="evidence" value="ECO:0007669"/>
    <property type="project" value="TreeGrafter"/>
</dbReference>
<dbReference type="GO" id="GO:0016020">
    <property type="term" value="C:membrane"/>
    <property type="evidence" value="ECO:0007669"/>
    <property type="project" value="UniProtKB-SubCell"/>
</dbReference>
<comment type="caution">
    <text evidence="9">The sequence shown here is derived from an EMBL/GenBank/DDBJ whole genome shotgun (WGS) entry which is preliminary data.</text>
</comment>